<dbReference type="AlphaFoldDB" id="A0A7W9UZV0"/>
<name>A0A7W9UZV0_9ACTN</name>
<evidence type="ECO:0000256" key="1">
    <source>
        <dbReference type="SAM" id="MobiDB-lite"/>
    </source>
</evidence>
<feature type="region of interest" description="Disordered" evidence="1">
    <location>
        <begin position="244"/>
        <end position="264"/>
    </location>
</feature>
<keyword evidence="3" id="KW-1185">Reference proteome</keyword>
<dbReference type="Proteomes" id="UP000588098">
    <property type="component" value="Unassembled WGS sequence"/>
</dbReference>
<gene>
    <name evidence="2" type="ORF">FHS42_004522</name>
</gene>
<evidence type="ECO:0008006" key="4">
    <source>
        <dbReference type="Google" id="ProtNLM"/>
    </source>
</evidence>
<reference evidence="2 3" key="1">
    <citation type="submission" date="2020-08" db="EMBL/GenBank/DDBJ databases">
        <title>Genomic Encyclopedia of Type Strains, Phase III (KMG-III): the genomes of soil and plant-associated and newly described type strains.</title>
        <authorList>
            <person name="Whitman W."/>
        </authorList>
    </citation>
    <scope>NUCLEOTIDE SEQUENCE [LARGE SCALE GENOMIC DNA]</scope>
    <source>
        <strain evidence="2 3">CECT 8305</strain>
    </source>
</reference>
<comment type="caution">
    <text evidence="2">The sequence shown here is derived from an EMBL/GenBank/DDBJ whole genome shotgun (WGS) entry which is preliminary data.</text>
</comment>
<feature type="region of interest" description="Disordered" evidence="1">
    <location>
        <begin position="1"/>
        <end position="29"/>
    </location>
</feature>
<evidence type="ECO:0000313" key="2">
    <source>
        <dbReference type="EMBL" id="MBB5937443.1"/>
    </source>
</evidence>
<organism evidence="2 3">
    <name type="scientific">Streptomyces zagrosensis</name>
    <dbReference type="NCBI Taxonomy" id="1042984"/>
    <lineage>
        <taxon>Bacteria</taxon>
        <taxon>Bacillati</taxon>
        <taxon>Actinomycetota</taxon>
        <taxon>Actinomycetes</taxon>
        <taxon>Kitasatosporales</taxon>
        <taxon>Streptomycetaceae</taxon>
        <taxon>Streptomyces</taxon>
    </lineage>
</organism>
<protein>
    <recommendedName>
        <fullName evidence="4">Transferase</fullName>
    </recommendedName>
</protein>
<evidence type="ECO:0000313" key="3">
    <source>
        <dbReference type="Proteomes" id="UP000588098"/>
    </source>
</evidence>
<dbReference type="EMBL" id="JACHJL010000011">
    <property type="protein sequence ID" value="MBB5937443.1"/>
    <property type="molecule type" value="Genomic_DNA"/>
</dbReference>
<dbReference type="RefSeq" id="WP_184574397.1">
    <property type="nucleotide sequence ID" value="NZ_JACHJL010000011.1"/>
</dbReference>
<accession>A0A7W9UZV0</accession>
<sequence length="318" mass="34051">MTTSAQRPTPASRPDDGASAPPRADSVADSAGGLTFDIADLPVPDPANWSAALVLRLRGAEPGTDDVRLPLSPAGERRVRAVLPSTVALPEGRWDVYVACADEEPRRLMPGLNDLRSLVDREPSASLSPLAVRIPYTTKHGNLSLRSWLRGPHVEAGDIRVDDATLTARGRLYRVERPAAWLAGAVVRARLHRDPSVTHTVPVTGDGADFTFALAYADLVTRWEGGQDVWDLWLCRAADDDTADQASESADGQDADGGAGRSETAADEVRIGRILDDVVDKKPIFTYPAVLVTTARGSVRAAPYYTGDNDLSVRIEGA</sequence>
<proteinExistence type="predicted"/>